<dbReference type="EMBL" id="AACB03000001">
    <property type="protein sequence ID" value="KAE8305585.1"/>
    <property type="molecule type" value="Genomic_DNA"/>
</dbReference>
<dbReference type="HOGENOM" id="CLU_315792_0_0_1"/>
<reference evidence="1 2" key="1">
    <citation type="journal article" date="2007" name="Science">
        <title>Genomic minimalism in the early diverging intestinal parasite Giardia lamblia.</title>
        <authorList>
            <person name="Morrison H.G."/>
            <person name="McArthur A.G."/>
            <person name="Gillin F.D."/>
            <person name="Aley S.B."/>
            <person name="Adam R.D."/>
            <person name="Olsen G.J."/>
            <person name="Best A.A."/>
            <person name="Cande W.Z."/>
            <person name="Chen F."/>
            <person name="Cipriano M.J."/>
            <person name="Davids B.J."/>
            <person name="Dawson S.C."/>
            <person name="Elmendorf H.G."/>
            <person name="Hehl A.B."/>
            <person name="Holder M.E."/>
            <person name="Huse S.M."/>
            <person name="Kim U.U."/>
            <person name="Lasek-Nesselquist E."/>
            <person name="Manning G."/>
            <person name="Nigam A."/>
            <person name="Nixon J.E."/>
            <person name="Palm D."/>
            <person name="Passamaneck N.E."/>
            <person name="Prabhu A."/>
            <person name="Reich C.I."/>
            <person name="Reiner D.S."/>
            <person name="Samuelson J."/>
            <person name="Svard S.G."/>
            <person name="Sogin M.L."/>
        </authorList>
    </citation>
    <scope>NUCLEOTIDE SEQUENCE [LARGE SCALE GENOMIC DNA]</scope>
    <source>
        <strain evidence="1 2">WB C6</strain>
    </source>
</reference>
<sequence>MVFLKATWSQDYLETLLQPYIHSFIQQLPHSFFEDGRKLTDAYCSNKLSGIFSCFFERADTLLGLKAGVQPQTKIPHYLLSNTKTRNKTLHLILRMIISHSSEASIMLRYDAVYQHISSMATDEFLSLYAKCYAAINEERIGKQYILIFDPHMPVELKRLLGEACNKFKISSYFAPSSVAVVGKHSFSVHADEIYYHDEDRDTTQKQDDDSLSSCNQLGKVFTSAVPLVLCAPWFPSGDDKLRKVIVQPRRGRLQDNLAISRISFRILEFVEDQYLVHMLRSPPSYDTVEQKQLVAEAKGVKPTASEVVPLLGSRALLSFDNSIDAQNFIDALDTFSSDASAQSDTHESVSPRSVCLEVVFLSLQWLLDSLNYNELCELSDYTEQNITYVPIAALEESANVAAAPLSQPSDNSCKYYECHCGGCRFVFRDIEFTSPNLSYFYTNMRAHPEKYESSLNLLKKNIGYTLSPADSQSGINERDAETYNYEKINVTLSFGTLSFRDAPNEHRMLSFHGVLSTKDVVDILFSPTSDPSKWQNGHLPHALLAGAKEDSPVLSQLIDHQTKAALDDAQCTMTLSNPRFLGRKCEVLKEHFLLTAFSYIYNSNFDSDTEKILLSIIRCSDNQLELRKYLKIPDEQGNLVPVSQIMDEFKCHKYKYPPVLDTLLFGPQFTGVADDGRAYGHTGSGLIVARQVLDGEIECMLDFKSPAPRTHSSYSSLFQVTPNKWFEDVTIMYPLEKGYFASELSNGKLREQDYILFRNTIIHYYLTTQKRPFKCFVLYDILPVPVDTIHKIYKFVVQEGLINYNTESAMPLSSLIFAPGVGYSARDSTAKEVSLNPGSLDVSTTQQVHRQTVVNYSETKLTNPLIQHHALLGTTLCQSSEQIEKMVNEAISYMETHRTPLGLASLGARQLINALEDVLTNMDY</sequence>
<keyword evidence="2" id="KW-1185">Reference proteome</keyword>
<evidence type="ECO:0000313" key="1">
    <source>
        <dbReference type="EMBL" id="KAE8305585.1"/>
    </source>
</evidence>
<dbReference type="SUPFAM" id="SSF46689">
    <property type="entry name" value="Homeodomain-like"/>
    <property type="match status" value="1"/>
</dbReference>
<dbReference type="InterPro" id="IPR036388">
    <property type="entry name" value="WH-like_DNA-bd_sf"/>
</dbReference>
<dbReference type="Proteomes" id="UP000001548">
    <property type="component" value="Unassembled WGS sequence"/>
</dbReference>
<proteinExistence type="predicted"/>
<comment type="caution">
    <text evidence="1">The sequence shown here is derived from an EMBL/GenBank/DDBJ whole genome shotgun (WGS) entry which is preliminary data.</text>
</comment>
<gene>
    <name evidence="1" type="ORF">GL50803_008125</name>
</gene>
<dbReference type="OMA" id="NTESAMP"/>
<evidence type="ECO:0000313" key="2">
    <source>
        <dbReference type="Proteomes" id="UP000001548"/>
    </source>
</evidence>
<accession>D3KHL8</accession>
<name>D3KHL8_GIAIC</name>
<dbReference type="PROSITE" id="PS50934">
    <property type="entry name" value="SWIRM"/>
    <property type="match status" value="1"/>
</dbReference>
<dbReference type="InterPro" id="IPR007526">
    <property type="entry name" value="SWIRM"/>
</dbReference>
<dbReference type="VEuPathDB" id="GiardiaDB:GL50803_8125"/>
<protein>
    <submittedName>
        <fullName evidence="1">Uncharacterized protein</fullName>
    </submittedName>
</protein>
<organism evidence="1 2">
    <name type="scientific">Giardia intestinalis (strain ATCC 50803 / WB clone C6)</name>
    <name type="common">Giardia lamblia</name>
    <dbReference type="NCBI Taxonomy" id="184922"/>
    <lineage>
        <taxon>Eukaryota</taxon>
        <taxon>Metamonada</taxon>
        <taxon>Diplomonadida</taxon>
        <taxon>Hexamitidae</taxon>
        <taxon>Giardiinae</taxon>
        <taxon>Giardia</taxon>
    </lineage>
</organism>
<dbReference type="Gene3D" id="1.10.10.10">
    <property type="entry name" value="Winged helix-like DNA-binding domain superfamily/Winged helix DNA-binding domain"/>
    <property type="match status" value="1"/>
</dbReference>
<dbReference type="InterPro" id="IPR009057">
    <property type="entry name" value="Homeodomain-like_sf"/>
</dbReference>
<dbReference type="AlphaFoldDB" id="D3KHL8"/>